<evidence type="ECO:0000259" key="4">
    <source>
        <dbReference type="Pfam" id="PF25989"/>
    </source>
</evidence>
<comment type="caution">
    <text evidence="5">The sequence shown here is derived from an EMBL/GenBank/DDBJ whole genome shotgun (WGS) entry which is preliminary data.</text>
</comment>
<dbReference type="EMBL" id="JMIU01000001">
    <property type="protein sequence ID" value="KDN96699.1"/>
    <property type="molecule type" value="Genomic_DNA"/>
</dbReference>
<dbReference type="GO" id="GO:1990281">
    <property type="term" value="C:efflux pump complex"/>
    <property type="evidence" value="ECO:0007669"/>
    <property type="project" value="TreeGrafter"/>
</dbReference>
<sequence length="352" mass="38611">MKKWLALQFIVLTTFSNICFADDDDSAPAPDIQVTATVKTVPVMQKVIQQTIIAYGTILPDADQITTLSMPHAGLVENVWVRPGQKVKKGDLLFSLNASPGEKMTYLQAEASVEFAKKDLKRQEELLSQHLATKAQVTSAKKTLQDAQIHLASLKKQGLGESLQRFIAPQNGIVTQVNIQAGQRVQTDSSAIQIASDQQFVVRLGVEPEDLANLTVGQTVKIQSVFDLEKPFESKVSQIHAMLNPTTHLVDVIVPIPSDQATHYVIGSRLKGEIQMASHDALTVPRSAILTDNEGSYVFSVHDGEAQRINIHTGQSTHEWVEVTEGLSMGENVVSHGNYELEPGMKVQEETK</sequence>
<dbReference type="PANTHER" id="PTHR30469">
    <property type="entry name" value="MULTIDRUG RESISTANCE PROTEIN MDTA"/>
    <property type="match status" value="1"/>
</dbReference>
<organism evidence="5 6">
    <name type="scientific">Hydrogenovibrio marinus</name>
    <dbReference type="NCBI Taxonomy" id="28885"/>
    <lineage>
        <taxon>Bacteria</taxon>
        <taxon>Pseudomonadati</taxon>
        <taxon>Pseudomonadota</taxon>
        <taxon>Gammaproteobacteria</taxon>
        <taxon>Thiotrichales</taxon>
        <taxon>Piscirickettsiaceae</taxon>
        <taxon>Hydrogenovibrio</taxon>
    </lineage>
</organism>
<evidence type="ECO:0000313" key="5">
    <source>
        <dbReference type="EMBL" id="KDN96699.1"/>
    </source>
</evidence>
<dbReference type="Pfam" id="PF25989">
    <property type="entry name" value="YknX_C"/>
    <property type="match status" value="1"/>
</dbReference>
<dbReference type="Gene3D" id="2.40.50.100">
    <property type="match status" value="1"/>
</dbReference>
<feature type="signal peptide" evidence="3">
    <location>
        <begin position="1"/>
        <end position="21"/>
    </location>
</feature>
<evidence type="ECO:0000256" key="2">
    <source>
        <dbReference type="SAM" id="Coils"/>
    </source>
</evidence>
<dbReference type="GO" id="GO:0015562">
    <property type="term" value="F:efflux transmembrane transporter activity"/>
    <property type="evidence" value="ECO:0007669"/>
    <property type="project" value="TreeGrafter"/>
</dbReference>
<proteinExistence type="inferred from homology"/>
<dbReference type="RefSeq" id="WP_029907648.1">
    <property type="nucleotide sequence ID" value="NZ_AP020335.1"/>
</dbReference>
<feature type="chain" id="PRO_5001636007" description="YknX-like C-terminal permuted SH3-like domain-containing protein" evidence="3">
    <location>
        <begin position="22"/>
        <end position="352"/>
    </location>
</feature>
<dbReference type="STRING" id="28885.EI16_10645"/>
<dbReference type="InterPro" id="IPR058637">
    <property type="entry name" value="YknX-like_C"/>
</dbReference>
<accession>A0A066ZWS4</accession>
<evidence type="ECO:0000256" key="3">
    <source>
        <dbReference type="SAM" id="SignalP"/>
    </source>
</evidence>
<feature type="domain" description="YknX-like C-terminal permuted SH3-like" evidence="4">
    <location>
        <begin position="281"/>
        <end position="348"/>
    </location>
</feature>
<dbReference type="NCBIfam" id="TIGR01730">
    <property type="entry name" value="RND_mfp"/>
    <property type="match status" value="1"/>
</dbReference>
<gene>
    <name evidence="5" type="ORF">EI16_10645</name>
</gene>
<comment type="similarity">
    <text evidence="1">Belongs to the membrane fusion protein (MFP) (TC 8.A.1) family.</text>
</comment>
<dbReference type="Proteomes" id="UP000027341">
    <property type="component" value="Unassembled WGS sequence"/>
</dbReference>
<keyword evidence="3" id="KW-0732">Signal</keyword>
<keyword evidence="6" id="KW-1185">Reference proteome</keyword>
<dbReference type="SUPFAM" id="SSF111369">
    <property type="entry name" value="HlyD-like secretion proteins"/>
    <property type="match status" value="1"/>
</dbReference>
<dbReference type="InterPro" id="IPR006143">
    <property type="entry name" value="RND_pump_MFP"/>
</dbReference>
<evidence type="ECO:0000313" key="6">
    <source>
        <dbReference type="Proteomes" id="UP000027341"/>
    </source>
</evidence>
<evidence type="ECO:0000256" key="1">
    <source>
        <dbReference type="ARBA" id="ARBA00009477"/>
    </source>
</evidence>
<dbReference type="Gene3D" id="1.10.287.470">
    <property type="entry name" value="Helix hairpin bin"/>
    <property type="match status" value="1"/>
</dbReference>
<reference evidence="5 6" key="1">
    <citation type="submission" date="2014-04" db="EMBL/GenBank/DDBJ databases">
        <title>Draft genome sequence of Hydrogenovibrio marinus MH-110, a model organism for aerobic H2 metabolism.</title>
        <authorList>
            <person name="Cha H.J."/>
            <person name="Jo B.H."/>
            <person name="Hwang B.H."/>
        </authorList>
    </citation>
    <scope>NUCLEOTIDE SEQUENCE [LARGE SCALE GENOMIC DNA]</scope>
    <source>
        <strain evidence="5 6">MH-110</strain>
    </source>
</reference>
<dbReference type="AlphaFoldDB" id="A0A066ZWS4"/>
<name>A0A066ZWS4_HYDMR</name>
<keyword evidence="2" id="KW-0175">Coiled coil</keyword>
<protein>
    <recommendedName>
        <fullName evidence="4">YknX-like C-terminal permuted SH3-like domain-containing protein</fullName>
    </recommendedName>
</protein>
<feature type="coiled-coil region" evidence="2">
    <location>
        <begin position="106"/>
        <end position="157"/>
    </location>
</feature>
<dbReference type="Gene3D" id="2.40.30.170">
    <property type="match status" value="1"/>
</dbReference>
<dbReference type="Gene3D" id="2.40.420.20">
    <property type="match status" value="1"/>
</dbReference>